<dbReference type="EMBL" id="WTPW01001387">
    <property type="protein sequence ID" value="KAF0438404.1"/>
    <property type="molecule type" value="Genomic_DNA"/>
</dbReference>
<organism evidence="1 2">
    <name type="scientific">Gigaspora margarita</name>
    <dbReference type="NCBI Taxonomy" id="4874"/>
    <lineage>
        <taxon>Eukaryota</taxon>
        <taxon>Fungi</taxon>
        <taxon>Fungi incertae sedis</taxon>
        <taxon>Mucoromycota</taxon>
        <taxon>Glomeromycotina</taxon>
        <taxon>Glomeromycetes</taxon>
        <taxon>Diversisporales</taxon>
        <taxon>Gigasporaceae</taxon>
        <taxon>Gigaspora</taxon>
    </lineage>
</organism>
<evidence type="ECO:0000313" key="2">
    <source>
        <dbReference type="Proteomes" id="UP000439903"/>
    </source>
</evidence>
<evidence type="ECO:0000313" key="1">
    <source>
        <dbReference type="EMBL" id="KAF0438404.1"/>
    </source>
</evidence>
<comment type="caution">
    <text evidence="1">The sequence shown here is derived from an EMBL/GenBank/DDBJ whole genome shotgun (WGS) entry which is preliminary data.</text>
</comment>
<protein>
    <submittedName>
        <fullName evidence="1">Proteophosphoglycan ppg4</fullName>
    </submittedName>
</protein>
<reference evidence="1 2" key="1">
    <citation type="journal article" date="2019" name="Environ. Microbiol.">
        <title>At the nexus of three kingdoms: the genome of the mycorrhizal fungus Gigaspora margarita provides insights into plant, endobacterial and fungal interactions.</title>
        <authorList>
            <person name="Venice F."/>
            <person name="Ghignone S."/>
            <person name="Salvioli di Fossalunga A."/>
            <person name="Amselem J."/>
            <person name="Novero M."/>
            <person name="Xianan X."/>
            <person name="Sedzielewska Toro K."/>
            <person name="Morin E."/>
            <person name="Lipzen A."/>
            <person name="Grigoriev I.V."/>
            <person name="Henrissat B."/>
            <person name="Martin F.M."/>
            <person name="Bonfante P."/>
        </authorList>
    </citation>
    <scope>NUCLEOTIDE SEQUENCE [LARGE SCALE GENOMIC DNA]</scope>
    <source>
        <strain evidence="1 2">BEG34</strain>
    </source>
</reference>
<keyword evidence="2" id="KW-1185">Reference proteome</keyword>
<dbReference type="AlphaFoldDB" id="A0A8H3XCZ6"/>
<dbReference type="Proteomes" id="UP000439903">
    <property type="component" value="Unassembled WGS sequence"/>
</dbReference>
<accession>A0A8H3XCZ6</accession>
<gene>
    <name evidence="1" type="ORF">F8M41_004252</name>
</gene>
<sequence>MHKCSVRIITKVMLSEVDTDYPVRLIIEGNHVLQNVIQEITIPSQINLSRENSICDDVKLCQFIERDNSHTRSQVGPWTTVYELVNSVLKEKGVVLYYQQADINASEDSSNHYYQLTLSNDLWLEQARDFGSFALVSMAKLSTGLEFMRILNCAPVWRPFAVIDKHQPTKRGLQHILRGVILCWFHIMQTLGEHLKNLRIDNHYRYPIAIAFKIVGQSRDKEEALKLGKAYQSFIKFLPLTEIAKESLCNDIFANWLSEVFLFYYINDRPGIKPMTMNNLKERMNKSIEAQCIGFQPINCFIEKLYGITLVQNNIIKEASSQLIFEAGQNGSFHDVCKHVYAAHLFNDIETNKIAPDVIKHDLVLHFHNKEHAMPNELKNNIIYNNSDDIVFKEILQIYLNRNFLADNVPMLLDEVELSNIFEPKETSASNMREVLHPLALSVQKRLTTAIHNYKYSISNKVNFNIIILDK</sequence>
<name>A0A8H3XCZ6_GIGMA</name>
<proteinExistence type="predicted"/>
<dbReference type="OrthoDB" id="2424037at2759"/>